<dbReference type="Gene3D" id="2.170.130.10">
    <property type="entry name" value="TonB-dependent receptor, plug domain"/>
    <property type="match status" value="1"/>
</dbReference>
<accession>A0A6I6G2N1</accession>
<name>A0A6I6G2N1_9BACT</name>
<evidence type="ECO:0008006" key="4">
    <source>
        <dbReference type="Google" id="ProtNLM"/>
    </source>
</evidence>
<gene>
    <name evidence="2" type="ORF">GLV81_01140</name>
</gene>
<dbReference type="SUPFAM" id="SSF49464">
    <property type="entry name" value="Carboxypeptidase regulatory domain-like"/>
    <property type="match status" value="1"/>
</dbReference>
<dbReference type="Proteomes" id="UP000426027">
    <property type="component" value="Chromosome"/>
</dbReference>
<sequence>MKRTIAPLLLGLIAGFFCLSVPAFAQNKTVSGKVTDAQGGAGLSGVSVIVKGSKTGTSTDGSGTYSLSVPNGATLVFSSVGFQNQEVAVGDRTTIDVVLTAMSGNNLNEVVVVGYGTVRKRDLTSAVSSVRAKDFNQGVMAAPDQLIQGKVAGLQVVTNSGAPGAATTIRIRGNKLYP</sequence>
<feature type="chain" id="PRO_5026255659" description="SusC/RagA family TonB-linked outer membrane protein" evidence="1">
    <location>
        <begin position="26"/>
        <end position="178"/>
    </location>
</feature>
<feature type="signal peptide" evidence="1">
    <location>
        <begin position="1"/>
        <end position="25"/>
    </location>
</feature>
<reference evidence="2 3" key="1">
    <citation type="submission" date="2019-11" db="EMBL/GenBank/DDBJ databases">
        <authorList>
            <person name="Im W.T."/>
        </authorList>
    </citation>
    <scope>NUCLEOTIDE SEQUENCE [LARGE SCALE GENOMIC DNA]</scope>
    <source>
        <strain evidence="2 3">SB-02</strain>
    </source>
</reference>
<keyword evidence="1" id="KW-0732">Signal</keyword>
<dbReference type="Gene3D" id="2.60.40.1120">
    <property type="entry name" value="Carboxypeptidase-like, regulatory domain"/>
    <property type="match status" value="1"/>
</dbReference>
<evidence type="ECO:0000256" key="1">
    <source>
        <dbReference type="SAM" id="SignalP"/>
    </source>
</evidence>
<proteinExistence type="predicted"/>
<dbReference type="InterPro" id="IPR008969">
    <property type="entry name" value="CarboxyPept-like_regulatory"/>
</dbReference>
<dbReference type="SUPFAM" id="SSF56935">
    <property type="entry name" value="Porins"/>
    <property type="match status" value="1"/>
</dbReference>
<protein>
    <recommendedName>
        <fullName evidence="4">SusC/RagA family TonB-linked outer membrane protein</fullName>
    </recommendedName>
</protein>
<dbReference type="KEGG" id="fls:GLV81_01140"/>
<keyword evidence="3" id="KW-1185">Reference proteome</keyword>
<dbReference type="InterPro" id="IPR037066">
    <property type="entry name" value="Plug_dom_sf"/>
</dbReference>
<dbReference type="AlphaFoldDB" id="A0A6I6G2N1"/>
<dbReference type="Pfam" id="PF13715">
    <property type="entry name" value="CarbopepD_reg_2"/>
    <property type="match status" value="1"/>
</dbReference>
<dbReference type="RefSeq" id="WP_157476080.1">
    <property type="nucleotide sequence ID" value="NZ_CP046566.1"/>
</dbReference>
<organism evidence="2 3">
    <name type="scientific">Phnomibacter ginsenosidimutans</name>
    <dbReference type="NCBI Taxonomy" id="2676868"/>
    <lineage>
        <taxon>Bacteria</taxon>
        <taxon>Pseudomonadati</taxon>
        <taxon>Bacteroidota</taxon>
        <taxon>Chitinophagia</taxon>
        <taxon>Chitinophagales</taxon>
        <taxon>Chitinophagaceae</taxon>
        <taxon>Phnomibacter</taxon>
    </lineage>
</organism>
<dbReference type="EMBL" id="CP046566">
    <property type="protein sequence ID" value="QGW26886.1"/>
    <property type="molecule type" value="Genomic_DNA"/>
</dbReference>
<evidence type="ECO:0000313" key="2">
    <source>
        <dbReference type="EMBL" id="QGW26886.1"/>
    </source>
</evidence>
<evidence type="ECO:0000313" key="3">
    <source>
        <dbReference type="Proteomes" id="UP000426027"/>
    </source>
</evidence>